<proteinExistence type="predicted"/>
<dbReference type="AlphaFoldDB" id="A0AA43Q8H4"/>
<dbReference type="Proteomes" id="UP001160519">
    <property type="component" value="Unassembled WGS sequence"/>
</dbReference>
<gene>
    <name evidence="1" type="ORF">PSU93_08830</name>
</gene>
<name>A0AA43Q8H4_9GAMM</name>
<sequence length="80" mass="9199">MNTIPAQEIKRRGIAAVDDLLAKGDIHVIRNNQPHLRYHKQTKRCASTSSYRLSLTLLLSDQEIILLDVGSHDEDIDKWY</sequence>
<evidence type="ECO:0000313" key="2">
    <source>
        <dbReference type="Proteomes" id="UP001160519"/>
    </source>
</evidence>
<protein>
    <submittedName>
        <fullName evidence="1">Uncharacterized protein</fullName>
    </submittedName>
</protein>
<keyword evidence="2" id="KW-1185">Reference proteome</keyword>
<evidence type="ECO:0000313" key="1">
    <source>
        <dbReference type="EMBL" id="MDI1231238.1"/>
    </source>
</evidence>
<dbReference type="EMBL" id="JAQSDF010000024">
    <property type="protein sequence ID" value="MDI1231238.1"/>
    <property type="molecule type" value="Genomic_DNA"/>
</dbReference>
<comment type="caution">
    <text evidence="1">The sequence shown here is derived from an EMBL/GenBank/DDBJ whole genome shotgun (WGS) entry which is preliminary data.</text>
</comment>
<reference evidence="1" key="1">
    <citation type="submission" date="2023-01" db="EMBL/GenBank/DDBJ databases">
        <title>Biogeochemical cycle of methane in antarctic sediments.</title>
        <authorList>
            <person name="Roldan D.M."/>
            <person name="Menes R.J."/>
        </authorList>
    </citation>
    <scope>NUCLEOTIDE SEQUENCE [LARGE SCALE GENOMIC DNA]</scope>
    <source>
        <strain evidence="1">K-2018 MAG008</strain>
    </source>
</reference>
<accession>A0AA43Q8H4</accession>
<organism evidence="1 2">
    <name type="scientific">Candidatus Methylobacter titanis</name>
    <dbReference type="NCBI Taxonomy" id="3053457"/>
    <lineage>
        <taxon>Bacteria</taxon>
        <taxon>Pseudomonadati</taxon>
        <taxon>Pseudomonadota</taxon>
        <taxon>Gammaproteobacteria</taxon>
        <taxon>Methylococcales</taxon>
        <taxon>Methylococcaceae</taxon>
        <taxon>Methylobacter</taxon>
    </lineage>
</organism>